<feature type="coiled-coil region" evidence="9">
    <location>
        <begin position="84"/>
        <end position="111"/>
    </location>
</feature>
<proteinExistence type="inferred from homology"/>
<protein>
    <recommendedName>
        <fullName evidence="3">Conserved oligomeric Golgi complex subunit 8</fullName>
    </recommendedName>
    <alternativeName>
        <fullName evidence="8">Component of oligomeric Golgi complex 8</fullName>
    </alternativeName>
</protein>
<keyword evidence="4" id="KW-0813">Transport</keyword>
<dbReference type="AlphaFoldDB" id="A0AAD4GT39"/>
<keyword evidence="5" id="KW-0653">Protein transport</keyword>
<dbReference type="Proteomes" id="UP001194746">
    <property type="component" value="Unassembled WGS sequence"/>
</dbReference>
<evidence type="ECO:0000256" key="7">
    <source>
        <dbReference type="ARBA" id="ARBA00023136"/>
    </source>
</evidence>
<keyword evidence="6" id="KW-0333">Golgi apparatus</keyword>
<comment type="caution">
    <text evidence="11">The sequence shown here is derived from an EMBL/GenBank/DDBJ whole genome shotgun (WGS) entry which is preliminary data.</text>
</comment>
<evidence type="ECO:0000256" key="1">
    <source>
        <dbReference type="ARBA" id="ARBA00004395"/>
    </source>
</evidence>
<dbReference type="GO" id="GO:0017119">
    <property type="term" value="C:Golgi transport complex"/>
    <property type="evidence" value="ECO:0007669"/>
    <property type="project" value="InterPro"/>
</dbReference>
<keyword evidence="7" id="KW-0472">Membrane</keyword>
<evidence type="ECO:0000256" key="8">
    <source>
        <dbReference type="ARBA" id="ARBA00031347"/>
    </source>
</evidence>
<comment type="similarity">
    <text evidence="2">Belongs to the COG8 family.</text>
</comment>
<reference evidence="11" key="1">
    <citation type="journal article" date="2019" name="Beilstein J. Org. Chem.">
        <title>Nanangenines: drimane sesquiterpenoids as the dominant metabolite cohort of a novel Australian fungus, Aspergillus nanangensis.</title>
        <authorList>
            <person name="Lacey H.J."/>
            <person name="Gilchrist C.L.M."/>
            <person name="Crombie A."/>
            <person name="Kalaitzis J.A."/>
            <person name="Vuong D."/>
            <person name="Rutledge P.J."/>
            <person name="Turner P."/>
            <person name="Pitt J.I."/>
            <person name="Lacey E."/>
            <person name="Chooi Y.H."/>
            <person name="Piggott A.M."/>
        </authorList>
    </citation>
    <scope>NUCLEOTIDE SEQUENCE</scope>
    <source>
        <strain evidence="11">MST-FP2251</strain>
    </source>
</reference>
<feature type="region of interest" description="Disordered" evidence="10">
    <location>
        <begin position="461"/>
        <end position="487"/>
    </location>
</feature>
<evidence type="ECO:0000256" key="6">
    <source>
        <dbReference type="ARBA" id="ARBA00023034"/>
    </source>
</evidence>
<dbReference type="GO" id="GO:0006891">
    <property type="term" value="P:intra-Golgi vesicle-mediated transport"/>
    <property type="evidence" value="ECO:0007669"/>
    <property type="project" value="TreeGrafter"/>
</dbReference>
<dbReference type="EMBL" id="VCAU01000039">
    <property type="protein sequence ID" value="KAF9889139.1"/>
    <property type="molecule type" value="Genomic_DNA"/>
</dbReference>
<evidence type="ECO:0000313" key="12">
    <source>
        <dbReference type="Proteomes" id="UP001194746"/>
    </source>
</evidence>
<accession>A0AAD4GT39</accession>
<keyword evidence="9" id="KW-0175">Coiled coil</keyword>
<dbReference type="PANTHER" id="PTHR21311:SF0">
    <property type="entry name" value="CONSERVED OLIGOMERIC GOLGI COMPLEX SUBUNIT 8"/>
    <property type="match status" value="1"/>
</dbReference>
<dbReference type="InterPro" id="IPR007255">
    <property type="entry name" value="COG8"/>
</dbReference>
<reference evidence="11" key="2">
    <citation type="submission" date="2020-02" db="EMBL/GenBank/DDBJ databases">
        <authorList>
            <person name="Gilchrist C.L.M."/>
            <person name="Chooi Y.-H."/>
        </authorList>
    </citation>
    <scope>NUCLEOTIDE SEQUENCE</scope>
    <source>
        <strain evidence="11">MST-FP2251</strain>
    </source>
</reference>
<dbReference type="GO" id="GO:0000139">
    <property type="term" value="C:Golgi membrane"/>
    <property type="evidence" value="ECO:0007669"/>
    <property type="project" value="UniProtKB-SubCell"/>
</dbReference>
<evidence type="ECO:0000313" key="11">
    <source>
        <dbReference type="EMBL" id="KAF9889139.1"/>
    </source>
</evidence>
<evidence type="ECO:0000256" key="4">
    <source>
        <dbReference type="ARBA" id="ARBA00022448"/>
    </source>
</evidence>
<name>A0AAD4GT39_ASPNN</name>
<dbReference type="PANTHER" id="PTHR21311">
    <property type="entry name" value="CONSERVED OLIGOMERIC GOLGI COMPLEX COMPONENT 8"/>
    <property type="match status" value="1"/>
</dbReference>
<evidence type="ECO:0000256" key="3">
    <source>
        <dbReference type="ARBA" id="ARBA00020983"/>
    </source>
</evidence>
<dbReference type="Pfam" id="PF04124">
    <property type="entry name" value="Dor1"/>
    <property type="match status" value="1"/>
</dbReference>
<keyword evidence="12" id="KW-1185">Reference proteome</keyword>
<dbReference type="GO" id="GO:0015031">
    <property type="term" value="P:protein transport"/>
    <property type="evidence" value="ECO:0007669"/>
    <property type="project" value="UniProtKB-KW"/>
</dbReference>
<sequence>MADYLYELVTPHLASTDSSYPIPSSPEHDATTAQYLNRLPTLSLQALQDTEPQSLAQSSHSTLLSLQALSNRSHKTFISSADHLSNLRISIPQLSRNAQELRDTIPKLDDEAVQFSSKYSRAAENVFLDRRKKVMQLSRNVDRLSDILELPALLSTAVSSAAASGSVSTTYSAALDLYAHIKRLQSLYPDSPLVKDVACQAEDAMKDMATNLITGLRTQNLRLAAAMRTVGWLRRVAPELETLGNDSEGALGALFLICRLANLVSTLEALDPLRELADQEMQRRVRATETKTGASGSWADGHQTEKFLKRYIEIFREQSFAIVSLYKNIFASDQSESELAGAGLRGIDARIKSTPPKAVRKDPLQSLAPALATFPMHLVQLLTDTLRRYLPNVHDKSSRESLLTQVLYCAASLGRLGGDFGMILTELYDNSDEEEDEEEEEENMDYEWEEVTRKHRALAGRLEQLTGGSTNNNNNTTNHPKAAAVRD</sequence>
<evidence type="ECO:0000256" key="10">
    <source>
        <dbReference type="SAM" id="MobiDB-lite"/>
    </source>
</evidence>
<evidence type="ECO:0000256" key="5">
    <source>
        <dbReference type="ARBA" id="ARBA00022927"/>
    </source>
</evidence>
<gene>
    <name evidence="11" type="ORF">FE257_007628</name>
</gene>
<comment type="subcellular location">
    <subcellularLocation>
        <location evidence="1">Golgi apparatus membrane</location>
        <topology evidence="1">Peripheral membrane protein</topology>
    </subcellularLocation>
</comment>
<organism evidence="11 12">
    <name type="scientific">Aspergillus nanangensis</name>
    <dbReference type="NCBI Taxonomy" id="2582783"/>
    <lineage>
        <taxon>Eukaryota</taxon>
        <taxon>Fungi</taxon>
        <taxon>Dikarya</taxon>
        <taxon>Ascomycota</taxon>
        <taxon>Pezizomycotina</taxon>
        <taxon>Eurotiomycetes</taxon>
        <taxon>Eurotiomycetidae</taxon>
        <taxon>Eurotiales</taxon>
        <taxon>Aspergillaceae</taxon>
        <taxon>Aspergillus</taxon>
        <taxon>Aspergillus subgen. Circumdati</taxon>
    </lineage>
</organism>
<evidence type="ECO:0000256" key="2">
    <source>
        <dbReference type="ARBA" id="ARBA00006419"/>
    </source>
</evidence>
<evidence type="ECO:0000256" key="9">
    <source>
        <dbReference type="SAM" id="Coils"/>
    </source>
</evidence>